<dbReference type="EMBL" id="JABXOR010001428">
    <property type="protein sequence ID" value="NVP02912.1"/>
    <property type="molecule type" value="Genomic_DNA"/>
</dbReference>
<protein>
    <submittedName>
        <fullName evidence="2">Uncharacterized protein</fullName>
    </submittedName>
</protein>
<sequence length="49" mass="6062">MIDFDVFKKRELSLDKQLSKEYKRLEREFELIKNTLKTSKITKNRDKKE</sequence>
<reference evidence="2 3" key="1">
    <citation type="submission" date="2020-06" db="EMBL/GenBank/DDBJ databases">
        <title>Photobacterium damselae subsp. damselae comparative genomics.</title>
        <authorList>
            <person name="Osorio C.R."/>
        </authorList>
    </citation>
    <scope>NUCLEOTIDE SEQUENCE [LARGE SCALE GENOMIC DNA]</scope>
    <source>
        <strain evidence="2 3">TW250/03</strain>
    </source>
</reference>
<evidence type="ECO:0000313" key="2">
    <source>
        <dbReference type="EMBL" id="NVP02912.1"/>
    </source>
</evidence>
<keyword evidence="1" id="KW-0175">Coiled coil</keyword>
<proteinExistence type="predicted"/>
<comment type="caution">
    <text evidence="2">The sequence shown here is derived from an EMBL/GenBank/DDBJ whole genome shotgun (WGS) entry which is preliminary data.</text>
</comment>
<feature type="coiled-coil region" evidence="1">
    <location>
        <begin position="8"/>
        <end position="35"/>
    </location>
</feature>
<gene>
    <name evidence="2" type="ORF">HWA77_22135</name>
</gene>
<accession>A0A850QWD7</accession>
<evidence type="ECO:0000256" key="1">
    <source>
        <dbReference type="SAM" id="Coils"/>
    </source>
</evidence>
<evidence type="ECO:0000313" key="3">
    <source>
        <dbReference type="Proteomes" id="UP000533429"/>
    </source>
</evidence>
<dbReference type="Proteomes" id="UP000533429">
    <property type="component" value="Unassembled WGS sequence"/>
</dbReference>
<organism evidence="2 3">
    <name type="scientific">Photobacterium damselae subsp. damselae</name>
    <name type="common">Listonella damsela</name>
    <dbReference type="NCBI Taxonomy" id="85581"/>
    <lineage>
        <taxon>Bacteria</taxon>
        <taxon>Pseudomonadati</taxon>
        <taxon>Pseudomonadota</taxon>
        <taxon>Gammaproteobacteria</taxon>
        <taxon>Vibrionales</taxon>
        <taxon>Vibrionaceae</taxon>
        <taxon>Photobacterium</taxon>
    </lineage>
</organism>
<name>A0A850QWD7_PHODD</name>
<dbReference type="AlphaFoldDB" id="A0A850QWD7"/>